<reference evidence="1 2" key="1">
    <citation type="submission" date="2016-10" db="EMBL/GenBank/DDBJ databases">
        <authorList>
            <person name="de Groot N.N."/>
        </authorList>
    </citation>
    <scope>NUCLEOTIDE SEQUENCE [LARGE SCALE GENOMIC DNA]</scope>
    <source>
        <strain evidence="2">DSM 938 / 37b4</strain>
    </source>
</reference>
<dbReference type="AlphaFoldDB" id="A0A1G7Q7C1"/>
<organism evidence="1 2">
    <name type="scientific">Rhodobacter capsulatus</name>
    <name type="common">Rhodopseudomonas capsulata</name>
    <dbReference type="NCBI Taxonomy" id="1061"/>
    <lineage>
        <taxon>Bacteria</taxon>
        <taxon>Pseudomonadati</taxon>
        <taxon>Pseudomonadota</taxon>
        <taxon>Alphaproteobacteria</taxon>
        <taxon>Rhodobacterales</taxon>
        <taxon>Rhodobacter group</taxon>
        <taxon>Rhodobacter</taxon>
    </lineage>
</organism>
<sequence length="62" mass="7272">MGVSMAAKRRHWKEKDGRYWARISIPLELKPFFDNKTQLTEPLGGEPRSESLVNLARIRRHP</sequence>
<dbReference type="Proteomes" id="UP000183812">
    <property type="component" value="Unassembled WGS sequence"/>
</dbReference>
<dbReference type="OrthoDB" id="7222937at2"/>
<dbReference type="RefSeq" id="WP_139182485.1">
    <property type="nucleotide sequence ID" value="NZ_FNAY01000022.1"/>
</dbReference>
<gene>
    <name evidence="1" type="ORF">SAMN04244550_03149</name>
</gene>
<proteinExistence type="predicted"/>
<evidence type="ECO:0000313" key="1">
    <source>
        <dbReference type="EMBL" id="SDF94487.1"/>
    </source>
</evidence>
<protein>
    <submittedName>
        <fullName evidence="1">Uncharacterized protein</fullName>
    </submittedName>
</protein>
<name>A0A1G7Q7C1_RHOCA</name>
<dbReference type="EMBL" id="FNAY01000022">
    <property type="protein sequence ID" value="SDF94487.1"/>
    <property type="molecule type" value="Genomic_DNA"/>
</dbReference>
<accession>A0A1G7Q7C1</accession>
<evidence type="ECO:0000313" key="2">
    <source>
        <dbReference type="Proteomes" id="UP000183812"/>
    </source>
</evidence>